<dbReference type="PROSITE" id="PS50015">
    <property type="entry name" value="SAP_B"/>
    <property type="match status" value="1"/>
</dbReference>
<reference evidence="3 4" key="1">
    <citation type="submission" date="2019-04" db="EMBL/GenBank/DDBJ databases">
        <title>Friends and foes A comparative genomics study of 23 Aspergillus species from section Flavi.</title>
        <authorList>
            <consortium name="DOE Joint Genome Institute"/>
            <person name="Kjaerbolling I."/>
            <person name="Vesth T."/>
            <person name="Frisvad J.C."/>
            <person name="Nybo J.L."/>
            <person name="Theobald S."/>
            <person name="Kildgaard S."/>
            <person name="Isbrandt T."/>
            <person name="Kuo A."/>
            <person name="Sato A."/>
            <person name="Lyhne E.K."/>
            <person name="Kogle M.E."/>
            <person name="Wiebenga A."/>
            <person name="Kun R.S."/>
            <person name="Lubbers R.J."/>
            <person name="Makela M.R."/>
            <person name="Barry K."/>
            <person name="Chovatia M."/>
            <person name="Clum A."/>
            <person name="Daum C."/>
            <person name="Haridas S."/>
            <person name="He G."/>
            <person name="LaButti K."/>
            <person name="Lipzen A."/>
            <person name="Mondo S."/>
            <person name="Riley R."/>
            <person name="Salamov A."/>
            <person name="Simmons B.A."/>
            <person name="Magnuson J.K."/>
            <person name="Henrissat B."/>
            <person name="Mortensen U.H."/>
            <person name="Larsen T.O."/>
            <person name="Devries R.P."/>
            <person name="Grigoriev I.V."/>
            <person name="Machida M."/>
            <person name="Baker S.E."/>
            <person name="Andersen M.R."/>
        </authorList>
    </citation>
    <scope>NUCLEOTIDE SEQUENCE [LARGE SCALE GENOMIC DNA]</scope>
    <source>
        <strain evidence="3 4">CBS 151.66</strain>
    </source>
</reference>
<sequence length="119" mass="13587">MRIRISNIALSIAALCLLLIGSGILLYNNKRVPPEARDRHVYCADCISYARHVDNMIRRGKNVRGNKQFFKYASDMSCRGKLLISGRCLRYRRAFLDNPDKFMFDIEVPSQACVAIKAC</sequence>
<gene>
    <name evidence="3" type="ORF">BDV29DRAFT_18417</name>
</gene>
<evidence type="ECO:0000256" key="1">
    <source>
        <dbReference type="ARBA" id="ARBA00023157"/>
    </source>
</evidence>
<dbReference type="EMBL" id="ML732273">
    <property type="protein sequence ID" value="KAB8071410.1"/>
    <property type="molecule type" value="Genomic_DNA"/>
</dbReference>
<proteinExistence type="predicted"/>
<evidence type="ECO:0000313" key="4">
    <source>
        <dbReference type="Proteomes" id="UP000326565"/>
    </source>
</evidence>
<dbReference type="Proteomes" id="UP000326565">
    <property type="component" value="Unassembled WGS sequence"/>
</dbReference>
<name>A0A5N5WWA6_9EURO</name>
<keyword evidence="1" id="KW-1015">Disulfide bond</keyword>
<accession>A0A5N5WWA6</accession>
<dbReference type="AlphaFoldDB" id="A0A5N5WWA6"/>
<keyword evidence="4" id="KW-1185">Reference proteome</keyword>
<evidence type="ECO:0000313" key="3">
    <source>
        <dbReference type="EMBL" id="KAB8071410.1"/>
    </source>
</evidence>
<dbReference type="OrthoDB" id="4453950at2759"/>
<feature type="domain" description="Saposin B-type" evidence="2">
    <location>
        <begin position="39"/>
        <end position="119"/>
    </location>
</feature>
<evidence type="ECO:0000259" key="2">
    <source>
        <dbReference type="PROSITE" id="PS50015"/>
    </source>
</evidence>
<dbReference type="InterPro" id="IPR008139">
    <property type="entry name" value="SaposinB_dom"/>
</dbReference>
<protein>
    <recommendedName>
        <fullName evidence="2">Saposin B-type domain-containing protein</fullName>
    </recommendedName>
</protein>
<organism evidence="3 4">
    <name type="scientific">Aspergillus leporis</name>
    <dbReference type="NCBI Taxonomy" id="41062"/>
    <lineage>
        <taxon>Eukaryota</taxon>
        <taxon>Fungi</taxon>
        <taxon>Dikarya</taxon>
        <taxon>Ascomycota</taxon>
        <taxon>Pezizomycotina</taxon>
        <taxon>Eurotiomycetes</taxon>
        <taxon>Eurotiomycetidae</taxon>
        <taxon>Eurotiales</taxon>
        <taxon>Aspergillaceae</taxon>
        <taxon>Aspergillus</taxon>
        <taxon>Aspergillus subgen. Circumdati</taxon>
    </lineage>
</organism>